<evidence type="ECO:0000313" key="2">
    <source>
        <dbReference type="EMBL" id="OOS06139.1"/>
    </source>
</evidence>
<organism evidence="2 3">
    <name type="scientific">[Haemophilus] felis</name>
    <dbReference type="NCBI Taxonomy" id="123822"/>
    <lineage>
        <taxon>Bacteria</taxon>
        <taxon>Pseudomonadati</taxon>
        <taxon>Pseudomonadota</taxon>
        <taxon>Gammaproteobacteria</taxon>
        <taxon>Pasteurellales</taxon>
        <taxon>Pasteurellaceae</taxon>
    </lineage>
</organism>
<keyword evidence="1" id="KW-0812">Transmembrane</keyword>
<dbReference type="EMBL" id="MUYB01000010">
    <property type="protein sequence ID" value="OOS06139.1"/>
    <property type="molecule type" value="Genomic_DNA"/>
</dbReference>
<keyword evidence="1" id="KW-1133">Transmembrane helix</keyword>
<feature type="transmembrane region" description="Helical" evidence="1">
    <location>
        <begin position="12"/>
        <end position="33"/>
    </location>
</feature>
<evidence type="ECO:0000313" key="3">
    <source>
        <dbReference type="Proteomes" id="UP000190023"/>
    </source>
</evidence>
<reference evidence="2 3" key="1">
    <citation type="submission" date="2017-02" db="EMBL/GenBank/DDBJ databases">
        <title>Draft genome sequence of Haemophilus felis CCUG 31170 type strain.</title>
        <authorList>
            <person name="Engstrom-Jakobsson H."/>
            <person name="Salva-Serra F."/>
            <person name="Thorell K."/>
            <person name="Gonzales-Siles L."/>
            <person name="Karlsson R."/>
            <person name="Boulund F."/>
            <person name="Engstrand L."/>
            <person name="Kristiansson E."/>
            <person name="Moore E."/>
        </authorList>
    </citation>
    <scope>NUCLEOTIDE SEQUENCE [LARGE SCALE GENOMIC DNA]</scope>
    <source>
        <strain evidence="2 3">CCUG 31170</strain>
    </source>
</reference>
<feature type="transmembrane region" description="Helical" evidence="1">
    <location>
        <begin position="85"/>
        <end position="102"/>
    </location>
</feature>
<proteinExistence type="predicted"/>
<dbReference type="OrthoDB" id="5690765at2"/>
<feature type="transmembrane region" description="Helical" evidence="1">
    <location>
        <begin position="53"/>
        <end position="73"/>
    </location>
</feature>
<comment type="caution">
    <text evidence="2">The sequence shown here is derived from an EMBL/GenBank/DDBJ whole genome shotgun (WGS) entry which is preliminary data.</text>
</comment>
<accession>A0A1T0B884</accession>
<dbReference type="AlphaFoldDB" id="A0A1T0B884"/>
<dbReference type="Pfam" id="PF17364">
    <property type="entry name" value="DUF5389"/>
    <property type="match status" value="1"/>
</dbReference>
<keyword evidence="1" id="KW-0472">Membrane</keyword>
<name>A0A1T0B884_9PAST</name>
<protein>
    <submittedName>
        <fullName evidence="2">Uncharacterized protein</fullName>
    </submittedName>
</protein>
<dbReference type="InterPro" id="IPR035333">
    <property type="entry name" value="DUF5389"/>
</dbReference>
<gene>
    <name evidence="2" type="ORF">B0188_02715</name>
</gene>
<dbReference type="Proteomes" id="UP000190023">
    <property type="component" value="Unassembled WGS sequence"/>
</dbReference>
<sequence length="103" mass="11721">MKRTNLPSGFSGFSWAIAIFCIPVLLWPLALTISPNLLKNPNLSETASTLMSVFLWIYPFCLAIIARCLYLLYQRKSMLARQLLVLSYVVFYLLTFYVATGFA</sequence>
<evidence type="ECO:0000256" key="1">
    <source>
        <dbReference type="SAM" id="Phobius"/>
    </source>
</evidence>
<keyword evidence="3" id="KW-1185">Reference proteome</keyword>